<dbReference type="PROSITE" id="PS00237">
    <property type="entry name" value="G_PROTEIN_RECEP_F1_1"/>
    <property type="match status" value="1"/>
</dbReference>
<feature type="transmembrane region" description="Helical" evidence="11">
    <location>
        <begin position="44"/>
        <end position="65"/>
    </location>
</feature>
<protein>
    <submittedName>
        <fullName evidence="13">7 transmembrane receptor (Rhodopsin family)</fullName>
    </submittedName>
</protein>
<accession>A0AAW1NCG8</accession>
<feature type="transmembrane region" description="Helical" evidence="11">
    <location>
        <begin position="186"/>
        <end position="207"/>
    </location>
</feature>
<keyword evidence="5 9" id="KW-0297">G-protein coupled receptor</keyword>
<keyword evidence="6 11" id="KW-0472">Membrane</keyword>
<name>A0AAW1NCG8_POPJA</name>
<evidence type="ECO:0000256" key="4">
    <source>
        <dbReference type="ARBA" id="ARBA00022989"/>
    </source>
</evidence>
<comment type="subcellular location">
    <subcellularLocation>
        <location evidence="1">Membrane</location>
        <topology evidence="1">Multi-pass membrane protein</topology>
    </subcellularLocation>
</comment>
<feature type="transmembrane region" description="Helical" evidence="11">
    <location>
        <begin position="77"/>
        <end position="100"/>
    </location>
</feature>
<feature type="transmembrane region" description="Helical" evidence="11">
    <location>
        <begin position="284"/>
        <end position="305"/>
    </location>
</feature>
<feature type="transmembrane region" description="Helical" evidence="11">
    <location>
        <begin position="317"/>
        <end position="337"/>
    </location>
</feature>
<dbReference type="EMBL" id="JASPKY010000003">
    <property type="protein sequence ID" value="KAK9758533.1"/>
    <property type="molecule type" value="Genomic_DNA"/>
</dbReference>
<feature type="transmembrane region" description="Helical" evidence="11">
    <location>
        <begin position="112"/>
        <end position="133"/>
    </location>
</feature>
<evidence type="ECO:0000256" key="11">
    <source>
        <dbReference type="SAM" id="Phobius"/>
    </source>
</evidence>
<evidence type="ECO:0000256" key="2">
    <source>
        <dbReference type="ARBA" id="ARBA00010663"/>
    </source>
</evidence>
<feature type="transmembrane region" description="Helical" evidence="11">
    <location>
        <begin position="154"/>
        <end position="174"/>
    </location>
</feature>
<reference evidence="13 14" key="1">
    <citation type="journal article" date="2024" name="BMC Genomics">
        <title>De novo assembly and annotation of Popillia japonica's genome with initial clues to its potential as an invasive pest.</title>
        <authorList>
            <person name="Cucini C."/>
            <person name="Boschi S."/>
            <person name="Funari R."/>
            <person name="Cardaioli E."/>
            <person name="Iannotti N."/>
            <person name="Marturano G."/>
            <person name="Paoli F."/>
            <person name="Bruttini M."/>
            <person name="Carapelli A."/>
            <person name="Frati F."/>
            <person name="Nardi F."/>
        </authorList>
    </citation>
    <scope>NUCLEOTIDE SEQUENCE [LARGE SCALE GENOMIC DNA]</scope>
    <source>
        <strain evidence="13">DMR45628</strain>
    </source>
</reference>
<gene>
    <name evidence="13" type="ORF">QE152_g428</name>
</gene>
<evidence type="ECO:0000313" key="13">
    <source>
        <dbReference type="EMBL" id="KAK9758533.1"/>
    </source>
</evidence>
<evidence type="ECO:0000313" key="14">
    <source>
        <dbReference type="Proteomes" id="UP001458880"/>
    </source>
</evidence>
<dbReference type="Gene3D" id="1.20.1070.10">
    <property type="entry name" value="Rhodopsin 7-helix transmembrane proteins"/>
    <property type="match status" value="1"/>
</dbReference>
<dbReference type="InterPro" id="IPR000276">
    <property type="entry name" value="GPCR_Rhodpsn"/>
</dbReference>
<dbReference type="PROSITE" id="PS50262">
    <property type="entry name" value="G_PROTEIN_RECEP_F1_2"/>
    <property type="match status" value="1"/>
</dbReference>
<evidence type="ECO:0000259" key="12">
    <source>
        <dbReference type="PROSITE" id="PS50262"/>
    </source>
</evidence>
<evidence type="ECO:0000256" key="9">
    <source>
        <dbReference type="RuleBase" id="RU000688"/>
    </source>
</evidence>
<dbReference type="PANTHER" id="PTHR45695">
    <property type="entry name" value="LEUCOKININ RECEPTOR-RELATED"/>
    <property type="match status" value="1"/>
</dbReference>
<keyword evidence="3 9" id="KW-0812">Transmembrane</keyword>
<dbReference type="Pfam" id="PF00001">
    <property type="entry name" value="7tm_1"/>
    <property type="match status" value="1"/>
</dbReference>
<dbReference type="PANTHER" id="PTHR45695:SF15">
    <property type="entry name" value="OPSIN RH2"/>
    <property type="match status" value="1"/>
</dbReference>
<organism evidence="13 14">
    <name type="scientific">Popillia japonica</name>
    <name type="common">Japanese beetle</name>
    <dbReference type="NCBI Taxonomy" id="7064"/>
    <lineage>
        <taxon>Eukaryota</taxon>
        <taxon>Metazoa</taxon>
        <taxon>Ecdysozoa</taxon>
        <taxon>Arthropoda</taxon>
        <taxon>Hexapoda</taxon>
        <taxon>Insecta</taxon>
        <taxon>Pterygota</taxon>
        <taxon>Neoptera</taxon>
        <taxon>Endopterygota</taxon>
        <taxon>Coleoptera</taxon>
        <taxon>Polyphaga</taxon>
        <taxon>Scarabaeiformia</taxon>
        <taxon>Scarabaeidae</taxon>
        <taxon>Rutelinae</taxon>
        <taxon>Popillia</taxon>
    </lineage>
</organism>
<dbReference type="CDD" id="cd00637">
    <property type="entry name" value="7tm_classA_rhodopsin-like"/>
    <property type="match status" value="1"/>
</dbReference>
<evidence type="ECO:0000256" key="6">
    <source>
        <dbReference type="ARBA" id="ARBA00023136"/>
    </source>
</evidence>
<keyword evidence="8 9" id="KW-0807">Transducer</keyword>
<keyword evidence="14" id="KW-1185">Reference proteome</keyword>
<dbReference type="SUPFAM" id="SSF81321">
    <property type="entry name" value="Family A G protein-coupled receptor-like"/>
    <property type="match status" value="1"/>
</dbReference>
<evidence type="ECO:0000256" key="7">
    <source>
        <dbReference type="ARBA" id="ARBA00023170"/>
    </source>
</evidence>
<comment type="similarity">
    <text evidence="2 9">Belongs to the G-protein coupled receptor 1 family.</text>
</comment>
<feature type="compositionally biased region" description="Basic and acidic residues" evidence="10">
    <location>
        <begin position="251"/>
        <end position="261"/>
    </location>
</feature>
<dbReference type="InterPro" id="IPR017452">
    <property type="entry name" value="GPCR_Rhodpsn_7TM"/>
</dbReference>
<evidence type="ECO:0000256" key="10">
    <source>
        <dbReference type="SAM" id="MobiDB-lite"/>
    </source>
</evidence>
<feature type="region of interest" description="Disordered" evidence="10">
    <location>
        <begin position="251"/>
        <end position="272"/>
    </location>
</feature>
<evidence type="ECO:0000256" key="5">
    <source>
        <dbReference type="ARBA" id="ARBA00023040"/>
    </source>
</evidence>
<comment type="caution">
    <text evidence="13">The sequence shown here is derived from an EMBL/GenBank/DDBJ whole genome shotgun (WGS) entry which is preliminary data.</text>
</comment>
<dbReference type="AlphaFoldDB" id="A0AAW1NCG8"/>
<sequence>MQKNGKKEQEHRSLSKTIDLLRADVNALRSIAELTKLARMDYLISLYGCMFLIGVLGNGTLGIALCSGPGAKHRSPLLLGLVAADFFVCCLSGPVTAAIYTITSWTESWFCLASFIQAWPISASTLSMMILSVDRYLTVKNYKPAGQVVRRRPLLVSVVAATWFSAAILSSLQFVDKNPWRQSFLIVRVIFVHVMPACTVIACHLGVHAKLTALSLTARAKHGELPLPMPLMRRPTHVIIVAGITNRLENEERNGKRKTETEQEDIAQPPTSTLRSRRRLANSLLWVAVIFAACWLPHVICLVINEANGQTPALIQRYCLLLGHVHSALSPLMYWTLNHQWLQRPCRFRFPTLYRSASSTNEAALGPFHPRLVRPPPIRRRSSHYLY</sequence>
<dbReference type="Proteomes" id="UP001458880">
    <property type="component" value="Unassembled WGS sequence"/>
</dbReference>
<evidence type="ECO:0000256" key="3">
    <source>
        <dbReference type="ARBA" id="ARBA00022692"/>
    </source>
</evidence>
<dbReference type="GO" id="GO:0005886">
    <property type="term" value="C:plasma membrane"/>
    <property type="evidence" value="ECO:0007669"/>
    <property type="project" value="TreeGrafter"/>
</dbReference>
<dbReference type="GO" id="GO:0004930">
    <property type="term" value="F:G protein-coupled receptor activity"/>
    <property type="evidence" value="ECO:0007669"/>
    <property type="project" value="UniProtKB-KW"/>
</dbReference>
<proteinExistence type="inferred from homology"/>
<evidence type="ECO:0000256" key="1">
    <source>
        <dbReference type="ARBA" id="ARBA00004141"/>
    </source>
</evidence>
<evidence type="ECO:0000256" key="8">
    <source>
        <dbReference type="ARBA" id="ARBA00023224"/>
    </source>
</evidence>
<feature type="domain" description="G-protein coupled receptors family 1 profile" evidence="12">
    <location>
        <begin position="48"/>
        <end position="334"/>
    </location>
</feature>
<keyword evidence="7 9" id="KW-0675">Receptor</keyword>
<dbReference type="PRINTS" id="PR00237">
    <property type="entry name" value="GPCRRHODOPSN"/>
</dbReference>
<keyword evidence="4 11" id="KW-1133">Transmembrane helix</keyword>